<keyword evidence="8" id="KW-1185">Reference proteome</keyword>
<keyword evidence="2" id="KW-0378">Hydrolase</keyword>
<dbReference type="OrthoDB" id="273181at2759"/>
<evidence type="ECO:0000256" key="1">
    <source>
        <dbReference type="ARBA" id="ARBA00008601"/>
    </source>
</evidence>
<evidence type="ECO:0000256" key="3">
    <source>
        <dbReference type="ARBA" id="ARBA00022912"/>
    </source>
</evidence>
<dbReference type="InterPro" id="IPR000340">
    <property type="entry name" value="Dual-sp_phosphatase_cat-dom"/>
</dbReference>
<dbReference type="InterPro" id="IPR029021">
    <property type="entry name" value="Prot-tyrosine_phosphatase-like"/>
</dbReference>
<feature type="domain" description="Tyrosine specific protein phosphatases" evidence="6">
    <location>
        <begin position="668"/>
        <end position="710"/>
    </location>
</feature>
<dbReference type="PANTHER" id="PTHR45961">
    <property type="entry name" value="IP21249P"/>
    <property type="match status" value="1"/>
</dbReference>
<evidence type="ECO:0000256" key="2">
    <source>
        <dbReference type="ARBA" id="ARBA00022801"/>
    </source>
</evidence>
<evidence type="ECO:0000313" key="7">
    <source>
        <dbReference type="EMBL" id="TPX71663.1"/>
    </source>
</evidence>
<dbReference type="InterPro" id="IPR020422">
    <property type="entry name" value="TYR_PHOSPHATASE_DUAL_dom"/>
</dbReference>
<dbReference type="Pfam" id="PF00782">
    <property type="entry name" value="DSPc"/>
    <property type="match status" value="1"/>
</dbReference>
<keyword evidence="3" id="KW-0904">Protein phosphatase</keyword>
<dbReference type="InterPro" id="IPR052103">
    <property type="entry name" value="Dual_spec_Phospatases"/>
</dbReference>
<feature type="region of interest" description="Disordered" evidence="4">
    <location>
        <begin position="804"/>
        <end position="823"/>
    </location>
</feature>
<dbReference type="AlphaFoldDB" id="A0A507F5Y1"/>
<evidence type="ECO:0000259" key="6">
    <source>
        <dbReference type="PROSITE" id="PS50056"/>
    </source>
</evidence>
<comment type="similarity">
    <text evidence="1">Belongs to the protein-tyrosine phosphatase family. Non-receptor class dual specificity subfamily.</text>
</comment>
<evidence type="ECO:0000259" key="5">
    <source>
        <dbReference type="PROSITE" id="PS50054"/>
    </source>
</evidence>
<dbReference type="PROSITE" id="PS50056">
    <property type="entry name" value="TYR_PHOSPHATASE_2"/>
    <property type="match status" value="1"/>
</dbReference>
<evidence type="ECO:0000313" key="8">
    <source>
        <dbReference type="Proteomes" id="UP000320333"/>
    </source>
</evidence>
<feature type="region of interest" description="Disordered" evidence="4">
    <location>
        <begin position="285"/>
        <end position="312"/>
    </location>
</feature>
<organism evidence="7 8">
    <name type="scientific">Chytriomyces confervae</name>
    <dbReference type="NCBI Taxonomy" id="246404"/>
    <lineage>
        <taxon>Eukaryota</taxon>
        <taxon>Fungi</taxon>
        <taxon>Fungi incertae sedis</taxon>
        <taxon>Chytridiomycota</taxon>
        <taxon>Chytridiomycota incertae sedis</taxon>
        <taxon>Chytridiomycetes</taxon>
        <taxon>Chytridiales</taxon>
        <taxon>Chytriomycetaceae</taxon>
        <taxon>Chytriomyces</taxon>
    </lineage>
</organism>
<reference evidence="7 8" key="1">
    <citation type="journal article" date="2019" name="Sci. Rep.">
        <title>Comparative genomics of chytrid fungi reveal insights into the obligate biotrophic and pathogenic lifestyle of Synchytrium endobioticum.</title>
        <authorList>
            <person name="van de Vossenberg B.T.L.H."/>
            <person name="Warris S."/>
            <person name="Nguyen H.D.T."/>
            <person name="van Gent-Pelzer M.P.E."/>
            <person name="Joly D.L."/>
            <person name="van de Geest H.C."/>
            <person name="Bonants P.J.M."/>
            <person name="Smith D.S."/>
            <person name="Levesque C.A."/>
            <person name="van der Lee T.A.J."/>
        </authorList>
    </citation>
    <scope>NUCLEOTIDE SEQUENCE [LARGE SCALE GENOMIC DNA]</scope>
    <source>
        <strain evidence="7 8">CBS 675.73</strain>
    </source>
</reference>
<feature type="domain" description="Tyrosine-protein phosphatase" evidence="5">
    <location>
        <begin position="474"/>
        <end position="731"/>
    </location>
</feature>
<dbReference type="SMART" id="SM00195">
    <property type="entry name" value="DSPc"/>
    <property type="match status" value="1"/>
</dbReference>
<dbReference type="InterPro" id="IPR000387">
    <property type="entry name" value="Tyr_Pase_dom"/>
</dbReference>
<gene>
    <name evidence="7" type="ORF">CcCBS67573_g06072</name>
</gene>
<feature type="compositionally biased region" description="Acidic residues" evidence="4">
    <location>
        <begin position="299"/>
        <end position="310"/>
    </location>
</feature>
<dbReference type="PANTHER" id="PTHR45961:SF6">
    <property type="entry name" value="IP21249P"/>
    <property type="match status" value="1"/>
</dbReference>
<comment type="caution">
    <text evidence="7">The sequence shown here is derived from an EMBL/GenBank/DDBJ whole genome shotgun (WGS) entry which is preliminary data.</text>
</comment>
<name>A0A507F5Y1_9FUNG</name>
<dbReference type="EMBL" id="QEAP01000242">
    <property type="protein sequence ID" value="TPX71663.1"/>
    <property type="molecule type" value="Genomic_DNA"/>
</dbReference>
<feature type="compositionally biased region" description="Low complexity" evidence="4">
    <location>
        <begin position="288"/>
        <end position="298"/>
    </location>
</feature>
<protein>
    <submittedName>
        <fullName evidence="7">Uncharacterized protein</fullName>
    </submittedName>
</protein>
<dbReference type="CDD" id="cd14498">
    <property type="entry name" value="DSP"/>
    <property type="match status" value="1"/>
</dbReference>
<dbReference type="SUPFAM" id="SSF52799">
    <property type="entry name" value="(Phosphotyrosine protein) phosphatases II"/>
    <property type="match status" value="1"/>
</dbReference>
<dbReference type="Proteomes" id="UP000320333">
    <property type="component" value="Unassembled WGS sequence"/>
</dbReference>
<dbReference type="STRING" id="246404.A0A507F5Y1"/>
<evidence type="ECO:0000256" key="4">
    <source>
        <dbReference type="SAM" id="MobiDB-lite"/>
    </source>
</evidence>
<dbReference type="PROSITE" id="PS50054">
    <property type="entry name" value="TYR_PHOSPHATASE_DUAL"/>
    <property type="match status" value="1"/>
</dbReference>
<accession>A0A507F5Y1</accession>
<proteinExistence type="inferred from homology"/>
<dbReference type="InterPro" id="IPR016130">
    <property type="entry name" value="Tyr_Pase_AS"/>
</dbReference>
<dbReference type="PROSITE" id="PS00383">
    <property type="entry name" value="TYR_PHOSPHATASE_1"/>
    <property type="match status" value="1"/>
</dbReference>
<sequence>MSVDDVTATHALEPHQEAVEYIRNTSAAALSSMLTPPLSLTLLLLDVTRESTAPLPLARRIRSLVTLRRSLLQTVSAEESLSQSMLHPSHTSQISDSSNVGNDFARVEITVSQHQMHIDDGEEFASDDNFDYVDALINSSCDLADVPELLADSHFEKRFLHPVPGSAPIRVIILDEDGRSNGFAASLSQHLDHITKASNMPHAVSYLSGGIEALKAASPWLFDAARVIPTNTLGPDEITTTTSDSAFLGWGDEACEQYEFPVPQEVNIPSFHVQDTEIAAVSADADISMTEQESTSTTECEDESDSDDTDALGSTIESCMVDSGIDLSENLKSDDMMDCATEANIEIAADTAAPRTKSNSTATTANCSDFSLNVDAQFRAAQTVRNDSILPSILKHPQVHFRHLSKSNSPTHDLRMLQQHLIASVWYGKRNPEGDIAVPILHPLAKEPTTSQSSLRQLPAQPQRSNPPRTSAIATTQIADFLHLSSCYAAADPVELKKRNIRHVVRLGWGFEVFQNSSLKSRNNESFIDDPECLDSGDWSCWESDQEDHHGQNHGASALNGVRESIMFFQSLASGVGIESELSKLLTELESKRETDKGKLTTQQRARIRKLMGGNWRRVGGADAGMNQKYNSWRVKMYDFPIEDTPAAPIRWILEKCCEVLEAARVLGENVLVHCHAGVSRSSTIVLAYLMRWRRFTLYESWLLTYKARPIIRPNEGFSRALQELEYEMHPHLKESTMPIFWMSDSYTNFLEILEVQERLWRWQCKDRPVEPAAEKSNLSVGTVRKSSFISELVAAGPVTAEEEAAVTGDSGGQTGGRLSVKG</sequence>
<dbReference type="Gene3D" id="3.90.190.10">
    <property type="entry name" value="Protein tyrosine phosphatase superfamily"/>
    <property type="match status" value="1"/>
</dbReference>
<feature type="region of interest" description="Disordered" evidence="4">
    <location>
        <begin position="448"/>
        <end position="470"/>
    </location>
</feature>
<dbReference type="GO" id="GO:0004721">
    <property type="term" value="F:phosphoprotein phosphatase activity"/>
    <property type="evidence" value="ECO:0007669"/>
    <property type="project" value="UniProtKB-KW"/>
</dbReference>